<reference evidence="3 4" key="1">
    <citation type="submission" date="2018-06" db="EMBL/GenBank/DDBJ databases">
        <title>Paenibacillus montanisoli sp. nov., isolated from mountain area soil.</title>
        <authorList>
            <person name="Wu M."/>
        </authorList>
    </citation>
    <scope>NUCLEOTIDE SEQUENCE [LARGE SCALE GENOMIC DNA]</scope>
    <source>
        <strain evidence="3 4">RA17</strain>
    </source>
</reference>
<dbReference type="AlphaFoldDB" id="A0A328TVW4"/>
<accession>A0A328TVW4</accession>
<dbReference type="GO" id="GO:0003677">
    <property type="term" value="F:DNA binding"/>
    <property type="evidence" value="ECO:0007669"/>
    <property type="project" value="UniProtKB-KW"/>
</dbReference>
<dbReference type="Pfam" id="PF01381">
    <property type="entry name" value="HTH_3"/>
    <property type="match status" value="1"/>
</dbReference>
<comment type="caution">
    <text evidence="3">The sequence shown here is derived from an EMBL/GenBank/DDBJ whole genome shotgun (WGS) entry which is preliminary data.</text>
</comment>
<evidence type="ECO:0000313" key="3">
    <source>
        <dbReference type="EMBL" id="RAP73271.1"/>
    </source>
</evidence>
<name>A0A328TVW4_9BACL</name>
<organism evidence="3 4">
    <name type="scientific">Paenibacillus montanisoli</name>
    <dbReference type="NCBI Taxonomy" id="2081970"/>
    <lineage>
        <taxon>Bacteria</taxon>
        <taxon>Bacillati</taxon>
        <taxon>Bacillota</taxon>
        <taxon>Bacilli</taxon>
        <taxon>Bacillales</taxon>
        <taxon>Paenibacillaceae</taxon>
        <taxon>Paenibacillus</taxon>
    </lineage>
</organism>
<dbReference type="PROSITE" id="PS50943">
    <property type="entry name" value="HTH_CROC1"/>
    <property type="match status" value="1"/>
</dbReference>
<proteinExistence type="predicted"/>
<dbReference type="InterPro" id="IPR010982">
    <property type="entry name" value="Lambda_DNA-bd_dom_sf"/>
</dbReference>
<evidence type="ECO:0000259" key="2">
    <source>
        <dbReference type="PROSITE" id="PS50943"/>
    </source>
</evidence>
<dbReference type="PANTHER" id="PTHR46558">
    <property type="entry name" value="TRACRIPTIONAL REGULATORY PROTEIN-RELATED-RELATED"/>
    <property type="match status" value="1"/>
</dbReference>
<sequence>MEYDQLAGRVRAFRKLKGYTQQELAAKLGVSVAVLGSLERGTRKPDPKLLDRISETLGISYSELTADLK</sequence>
<dbReference type="CDD" id="cd00093">
    <property type="entry name" value="HTH_XRE"/>
    <property type="match status" value="1"/>
</dbReference>
<dbReference type="SMART" id="SM00530">
    <property type="entry name" value="HTH_XRE"/>
    <property type="match status" value="1"/>
</dbReference>
<keyword evidence="4" id="KW-1185">Reference proteome</keyword>
<keyword evidence="1" id="KW-0238">DNA-binding</keyword>
<dbReference type="Gene3D" id="1.10.260.40">
    <property type="entry name" value="lambda repressor-like DNA-binding domains"/>
    <property type="match status" value="1"/>
</dbReference>
<protein>
    <submittedName>
        <fullName evidence="3">Transcriptional regulator</fullName>
    </submittedName>
</protein>
<dbReference type="EMBL" id="QLUW01000008">
    <property type="protein sequence ID" value="RAP73271.1"/>
    <property type="molecule type" value="Genomic_DNA"/>
</dbReference>
<feature type="domain" description="HTH cro/C1-type" evidence="2">
    <location>
        <begin position="10"/>
        <end position="64"/>
    </location>
</feature>
<dbReference type="OrthoDB" id="3035529at2"/>
<dbReference type="SUPFAM" id="SSF47413">
    <property type="entry name" value="lambda repressor-like DNA-binding domains"/>
    <property type="match status" value="1"/>
</dbReference>
<dbReference type="RefSeq" id="WP_112885665.1">
    <property type="nucleotide sequence ID" value="NZ_QLUW01000008.1"/>
</dbReference>
<dbReference type="PANTHER" id="PTHR46558:SF11">
    <property type="entry name" value="HTH-TYPE TRANSCRIPTIONAL REGULATOR XRE"/>
    <property type="match status" value="1"/>
</dbReference>
<dbReference type="InterPro" id="IPR001387">
    <property type="entry name" value="Cro/C1-type_HTH"/>
</dbReference>
<gene>
    <name evidence="3" type="ORF">DL346_27800</name>
</gene>
<evidence type="ECO:0000313" key="4">
    <source>
        <dbReference type="Proteomes" id="UP000249260"/>
    </source>
</evidence>
<dbReference type="Proteomes" id="UP000249260">
    <property type="component" value="Unassembled WGS sequence"/>
</dbReference>
<evidence type="ECO:0000256" key="1">
    <source>
        <dbReference type="ARBA" id="ARBA00023125"/>
    </source>
</evidence>